<dbReference type="Pfam" id="PF00735">
    <property type="entry name" value="Septin"/>
    <property type="match status" value="1"/>
</dbReference>
<accession>A0A137NZJ4</accession>
<keyword evidence="1 3" id="KW-0547">Nucleotide-binding</keyword>
<dbReference type="EMBL" id="KQ964591">
    <property type="protein sequence ID" value="KXN68162.1"/>
    <property type="molecule type" value="Genomic_DNA"/>
</dbReference>
<dbReference type="GO" id="GO:0051301">
    <property type="term" value="P:cell division"/>
    <property type="evidence" value="ECO:0007669"/>
    <property type="project" value="UniProtKB-KW"/>
</dbReference>
<sequence>MVGVEYRTGSATLLNGSGLNGPIKPKSLNGYVGFSNLPNQVHRKAVKKGFYFTLMVVGESGMGKSTLVNTLFNTSLYQDKGDVALSNETPKTVDIQSISAEIEESSVKLKLTVVDTPGFGDFVNNEDSWGPILDTIEQRYDAYLEQESRVNRTKIVDKRVHACIYFIAPTGHALKPLDIEFMKRLHNKVNLIPVIAKSDTLTEEEVAGFKERILEDISYHGIKIFKPTIYEHDDPDTVAEISEINSKIPFAVVGSTTELNVDGRKVRGRQYPWGVIEVDNENHNDFVKLRQMLIRTNMEELKELTDVQLYEEYRTQKLESMGVHQDPNAFKEVNPVAKLEEERQQHDQKMVQMEAQMKAVFEQKVQEKRQKLQNSENELYARHKDLKEALEKQRQELEEKKKRLESGLSAITPDKKKKGGFPF</sequence>
<keyword evidence="2 3" id="KW-0342">GTP-binding</keyword>
<evidence type="ECO:0000256" key="4">
    <source>
        <dbReference type="SAM" id="MobiDB-lite"/>
    </source>
</evidence>
<evidence type="ECO:0000256" key="1">
    <source>
        <dbReference type="ARBA" id="ARBA00022741"/>
    </source>
</evidence>
<dbReference type="AlphaFoldDB" id="A0A137NZJ4"/>
<proteinExistence type="inferred from homology"/>
<dbReference type="OMA" id="RSNPMGS"/>
<dbReference type="OrthoDB" id="416553at2759"/>
<dbReference type="FunFam" id="3.40.50.300:FF:000196">
    <property type="entry name" value="Cell division control 3"/>
    <property type="match status" value="1"/>
</dbReference>
<name>A0A137NZJ4_CONC2</name>
<dbReference type="STRING" id="796925.A0A137NZJ4"/>
<dbReference type="GO" id="GO:0005938">
    <property type="term" value="C:cell cortex"/>
    <property type="evidence" value="ECO:0007669"/>
    <property type="project" value="UniProtKB-ARBA"/>
</dbReference>
<keyword evidence="7" id="KW-1185">Reference proteome</keyword>
<dbReference type="Proteomes" id="UP000070444">
    <property type="component" value="Unassembled WGS sequence"/>
</dbReference>
<evidence type="ECO:0000313" key="7">
    <source>
        <dbReference type="Proteomes" id="UP000070444"/>
    </source>
</evidence>
<evidence type="ECO:0000256" key="2">
    <source>
        <dbReference type="ARBA" id="ARBA00023134"/>
    </source>
</evidence>
<feature type="compositionally biased region" description="Basic and acidic residues" evidence="4">
    <location>
        <begin position="379"/>
        <end position="405"/>
    </location>
</feature>
<dbReference type="InterPro" id="IPR016491">
    <property type="entry name" value="Septin"/>
</dbReference>
<dbReference type="InterPro" id="IPR030379">
    <property type="entry name" value="G_SEPTIN_dom"/>
</dbReference>
<dbReference type="SUPFAM" id="SSF52540">
    <property type="entry name" value="P-loop containing nucleoside triphosphate hydrolases"/>
    <property type="match status" value="1"/>
</dbReference>
<protein>
    <submittedName>
        <fullName evidence="6">Putative cell division control protein CDC3</fullName>
    </submittedName>
</protein>
<evidence type="ECO:0000313" key="6">
    <source>
        <dbReference type="EMBL" id="KXN68162.1"/>
    </source>
</evidence>
<keyword evidence="6" id="KW-0131">Cell cycle</keyword>
<dbReference type="GO" id="GO:0032156">
    <property type="term" value="C:septin cytoskeleton"/>
    <property type="evidence" value="ECO:0007669"/>
    <property type="project" value="UniProtKB-ARBA"/>
</dbReference>
<dbReference type="Gene3D" id="3.40.50.300">
    <property type="entry name" value="P-loop containing nucleotide triphosphate hydrolases"/>
    <property type="match status" value="1"/>
</dbReference>
<feature type="region of interest" description="Disordered" evidence="4">
    <location>
        <begin position="371"/>
        <end position="423"/>
    </location>
</feature>
<dbReference type="PANTHER" id="PTHR18884">
    <property type="entry name" value="SEPTIN"/>
    <property type="match status" value="1"/>
</dbReference>
<feature type="domain" description="Septin-type G" evidence="5">
    <location>
        <begin position="48"/>
        <end position="320"/>
    </location>
</feature>
<evidence type="ECO:0000256" key="3">
    <source>
        <dbReference type="RuleBase" id="RU004560"/>
    </source>
</evidence>
<dbReference type="PIRSF" id="PIRSF006698">
    <property type="entry name" value="Septin"/>
    <property type="match status" value="1"/>
</dbReference>
<dbReference type="InterPro" id="IPR027417">
    <property type="entry name" value="P-loop_NTPase"/>
</dbReference>
<comment type="similarity">
    <text evidence="3">Belongs to the TRAFAC class TrmE-Era-EngA-EngB-Septin-like GTPase superfamily. Septin GTPase family.</text>
</comment>
<dbReference type="GO" id="GO:0005525">
    <property type="term" value="F:GTP binding"/>
    <property type="evidence" value="ECO:0007669"/>
    <property type="project" value="UniProtKB-KW"/>
</dbReference>
<gene>
    <name evidence="6" type="ORF">CONCODRAFT_79871</name>
</gene>
<dbReference type="PROSITE" id="PS51719">
    <property type="entry name" value="G_SEPTIN"/>
    <property type="match status" value="1"/>
</dbReference>
<keyword evidence="6" id="KW-0132">Cell division</keyword>
<evidence type="ECO:0000259" key="5">
    <source>
        <dbReference type="PROSITE" id="PS51719"/>
    </source>
</evidence>
<organism evidence="6 7">
    <name type="scientific">Conidiobolus coronatus (strain ATCC 28846 / CBS 209.66 / NRRL 28638)</name>
    <name type="common">Delacroixia coronata</name>
    <dbReference type="NCBI Taxonomy" id="796925"/>
    <lineage>
        <taxon>Eukaryota</taxon>
        <taxon>Fungi</taxon>
        <taxon>Fungi incertae sedis</taxon>
        <taxon>Zoopagomycota</taxon>
        <taxon>Entomophthoromycotina</taxon>
        <taxon>Entomophthoromycetes</taxon>
        <taxon>Entomophthorales</taxon>
        <taxon>Ancylistaceae</taxon>
        <taxon>Conidiobolus</taxon>
    </lineage>
</organism>
<dbReference type="CDD" id="cd01850">
    <property type="entry name" value="CDC_Septin"/>
    <property type="match status" value="1"/>
</dbReference>
<reference evidence="6 7" key="1">
    <citation type="journal article" date="2015" name="Genome Biol. Evol.">
        <title>Phylogenomic analyses indicate that early fungi evolved digesting cell walls of algal ancestors of land plants.</title>
        <authorList>
            <person name="Chang Y."/>
            <person name="Wang S."/>
            <person name="Sekimoto S."/>
            <person name="Aerts A.L."/>
            <person name="Choi C."/>
            <person name="Clum A."/>
            <person name="LaButti K.M."/>
            <person name="Lindquist E.A."/>
            <person name="Yee Ngan C."/>
            <person name="Ohm R.A."/>
            <person name="Salamov A.A."/>
            <person name="Grigoriev I.V."/>
            <person name="Spatafora J.W."/>
            <person name="Berbee M.L."/>
        </authorList>
    </citation>
    <scope>NUCLEOTIDE SEQUENCE [LARGE SCALE GENOMIC DNA]</scope>
    <source>
        <strain evidence="6 7">NRRL 28638</strain>
    </source>
</reference>